<name>A0A0A9Y4X3_LYGHE</name>
<sequence length="241" mass="27463">TDTSMVTLCNLLKMQPWLAVYRFMDANSSASCFVSLLLFCLDSACPWRRRRAGTPRAEKRFPASSELDALKDYIHSLCNVLKTQPQLQASNDLRLARAKERSLVSRLKQEANDARIKASSNIQRESWNLIKTESNQNKKKQVRLPASLNAQGFNHHFIHSVGRLSSQVRSQPSFGSAREYLHFLKRPSTRFSLKEVTVEQTSDAIKKMKLSKAKDAFGLTSQLFKDLAYFILEPLTYVMNS</sequence>
<protein>
    <submittedName>
        <fullName evidence="1">ATP synthase subunit b, chloroplastic</fullName>
    </submittedName>
</protein>
<feature type="non-terminal residue" evidence="1">
    <location>
        <position position="241"/>
    </location>
</feature>
<dbReference type="EMBL" id="GBHO01016375">
    <property type="protein sequence ID" value="JAG27229.1"/>
    <property type="molecule type" value="Transcribed_RNA"/>
</dbReference>
<evidence type="ECO:0000313" key="1">
    <source>
        <dbReference type="EMBL" id="JAG27229.1"/>
    </source>
</evidence>
<proteinExistence type="predicted"/>
<organism evidence="1">
    <name type="scientific">Lygus hesperus</name>
    <name type="common">Western plant bug</name>
    <dbReference type="NCBI Taxonomy" id="30085"/>
    <lineage>
        <taxon>Eukaryota</taxon>
        <taxon>Metazoa</taxon>
        <taxon>Ecdysozoa</taxon>
        <taxon>Arthropoda</taxon>
        <taxon>Hexapoda</taxon>
        <taxon>Insecta</taxon>
        <taxon>Pterygota</taxon>
        <taxon>Neoptera</taxon>
        <taxon>Paraneoptera</taxon>
        <taxon>Hemiptera</taxon>
        <taxon>Heteroptera</taxon>
        <taxon>Panheteroptera</taxon>
        <taxon>Cimicomorpha</taxon>
        <taxon>Miridae</taxon>
        <taxon>Mirini</taxon>
        <taxon>Lygus</taxon>
    </lineage>
</organism>
<feature type="non-terminal residue" evidence="1">
    <location>
        <position position="1"/>
    </location>
</feature>
<reference evidence="1" key="1">
    <citation type="journal article" date="2014" name="PLoS ONE">
        <title>Transcriptome-Based Identification of ABC Transporters in the Western Tarnished Plant Bug Lygus hesperus.</title>
        <authorList>
            <person name="Hull J.J."/>
            <person name="Chaney K."/>
            <person name="Geib S.M."/>
            <person name="Fabrick J.A."/>
            <person name="Brent C.S."/>
            <person name="Walsh D."/>
            <person name="Lavine L.C."/>
        </authorList>
    </citation>
    <scope>NUCLEOTIDE SEQUENCE</scope>
</reference>
<reference evidence="1" key="2">
    <citation type="submission" date="2014-07" db="EMBL/GenBank/DDBJ databases">
        <authorList>
            <person name="Hull J."/>
        </authorList>
    </citation>
    <scope>NUCLEOTIDE SEQUENCE</scope>
</reference>
<accession>A0A0A9Y4X3</accession>
<dbReference type="AlphaFoldDB" id="A0A0A9Y4X3"/>
<gene>
    <name evidence="1" type="primary">atpF_2</name>
    <name evidence="1" type="ORF">CM83_465</name>
</gene>